<keyword evidence="2 9" id="KW-1003">Cell membrane</keyword>
<keyword evidence="4 9" id="KW-0812">Transmembrane</keyword>
<dbReference type="HAMAP" id="MF_00161">
    <property type="entry name" value="LspA"/>
    <property type="match status" value="1"/>
</dbReference>
<accession>A0A2S7RSE3</accession>
<evidence type="ECO:0000313" key="13">
    <source>
        <dbReference type="Proteomes" id="UP000237934"/>
    </source>
</evidence>
<dbReference type="PRINTS" id="PR00781">
    <property type="entry name" value="LIPOSIGPTASE"/>
</dbReference>
<evidence type="ECO:0000256" key="11">
    <source>
        <dbReference type="RuleBase" id="RU004181"/>
    </source>
</evidence>
<keyword evidence="8 9" id="KW-0472">Membrane</keyword>
<dbReference type="GO" id="GO:0005886">
    <property type="term" value="C:plasma membrane"/>
    <property type="evidence" value="ECO:0007669"/>
    <property type="project" value="UniProtKB-SubCell"/>
</dbReference>
<evidence type="ECO:0000256" key="7">
    <source>
        <dbReference type="ARBA" id="ARBA00022989"/>
    </source>
</evidence>
<reference evidence="12 13" key="1">
    <citation type="journal article" date="2018" name="Pathog. Dis.">
        <title>Whole-genome sequencing based characterization of antimicrobial resistance in Enterococcus.</title>
        <authorList>
            <person name="Tyson G."/>
        </authorList>
    </citation>
    <scope>NUCLEOTIDE SEQUENCE [LARGE SCALE GENOMIC DNA]</scope>
    <source>
        <strain evidence="12 13">CVM N55263</strain>
    </source>
</reference>
<comment type="subcellular location">
    <subcellularLocation>
        <location evidence="9">Cell membrane</location>
        <topology evidence="9">Multi-pass membrane protein</topology>
    </subcellularLocation>
</comment>
<dbReference type="PANTHER" id="PTHR33695">
    <property type="entry name" value="LIPOPROTEIN SIGNAL PEPTIDASE"/>
    <property type="match status" value="1"/>
</dbReference>
<comment type="caution">
    <text evidence="9">Lacks conserved residue(s) required for the propagation of feature annotation.</text>
</comment>
<sequence>MLAIYWIISALIIGIDQWVKWLIVDNFALGETKSVIPGILSLNHIRNFGAAWSLLEGKMWFFTVVTIIAVVVILTLMIKNRTNGSRWFMIGLTLILAGAIGNFIDRVRLGYVVDMFQTDFMNFPIFNVADISLVIGVICVLIYIILDEKEQRKK</sequence>
<feature type="transmembrane region" description="Helical" evidence="9">
    <location>
        <begin position="124"/>
        <end position="146"/>
    </location>
</feature>
<evidence type="ECO:0000313" key="12">
    <source>
        <dbReference type="EMBL" id="PQF22571.1"/>
    </source>
</evidence>
<evidence type="ECO:0000256" key="9">
    <source>
        <dbReference type="HAMAP-Rule" id="MF_00161"/>
    </source>
</evidence>
<evidence type="ECO:0000256" key="2">
    <source>
        <dbReference type="ARBA" id="ARBA00022475"/>
    </source>
</evidence>
<feature type="transmembrane region" description="Helical" evidence="9">
    <location>
        <begin position="87"/>
        <end position="104"/>
    </location>
</feature>
<keyword evidence="3 9" id="KW-0645">Protease</keyword>
<feature type="transmembrane region" description="Helical" evidence="9">
    <location>
        <begin position="59"/>
        <end position="78"/>
    </location>
</feature>
<protein>
    <recommendedName>
        <fullName evidence="9">Lipoprotein signal peptidase</fullName>
        <ecNumber evidence="9">3.4.23.36</ecNumber>
    </recommendedName>
    <alternativeName>
        <fullName evidence="9">Prolipoprotein signal peptidase</fullName>
    </alternativeName>
    <alternativeName>
        <fullName evidence="9">Signal peptidase II</fullName>
        <shortName evidence="9">SPase II</shortName>
    </alternativeName>
</protein>
<evidence type="ECO:0000256" key="1">
    <source>
        <dbReference type="ARBA" id="ARBA00006139"/>
    </source>
</evidence>
<comment type="caution">
    <text evidence="12">The sequence shown here is derived from an EMBL/GenBank/DDBJ whole genome shotgun (WGS) entry which is preliminary data.</text>
</comment>
<dbReference type="EC" id="3.4.23.36" evidence="9"/>
<evidence type="ECO:0000256" key="4">
    <source>
        <dbReference type="ARBA" id="ARBA00022692"/>
    </source>
</evidence>
<name>A0A2S7RSE3_ENTMU</name>
<dbReference type="EMBL" id="PUAP01000030">
    <property type="protein sequence ID" value="PQF22571.1"/>
    <property type="molecule type" value="Genomic_DNA"/>
</dbReference>
<evidence type="ECO:0000256" key="10">
    <source>
        <dbReference type="RuleBase" id="RU000594"/>
    </source>
</evidence>
<comment type="catalytic activity">
    <reaction evidence="9 10">
        <text>Release of signal peptides from bacterial membrane prolipoproteins. Hydrolyzes -Xaa-Yaa-Zaa-|-(S,diacylglyceryl)Cys-, in which Xaa is hydrophobic (preferably Leu), and Yaa (Ala or Ser) and Zaa (Gly or Ala) have small, neutral side chains.</text>
        <dbReference type="EC" id="3.4.23.36"/>
    </reaction>
</comment>
<evidence type="ECO:0000256" key="3">
    <source>
        <dbReference type="ARBA" id="ARBA00022670"/>
    </source>
</evidence>
<keyword evidence="6 9" id="KW-0378">Hydrolase</keyword>
<comment type="function">
    <text evidence="9 10">This protein specifically catalyzes the removal of signal peptides from prolipoproteins.</text>
</comment>
<dbReference type="RefSeq" id="WP_104872100.1">
    <property type="nucleotide sequence ID" value="NZ_PUAP01000030.1"/>
</dbReference>
<comment type="similarity">
    <text evidence="1 9 11">Belongs to the peptidase A8 family.</text>
</comment>
<proteinExistence type="inferred from homology"/>
<dbReference type="PANTHER" id="PTHR33695:SF1">
    <property type="entry name" value="LIPOPROTEIN SIGNAL PEPTIDASE"/>
    <property type="match status" value="1"/>
</dbReference>
<gene>
    <name evidence="9" type="primary">lspA</name>
    <name evidence="12" type="ORF">CUS89_10595</name>
</gene>
<feature type="active site" evidence="9">
    <location>
        <position position="130"/>
    </location>
</feature>
<dbReference type="UniPathway" id="UPA00665"/>
<dbReference type="InterPro" id="IPR001872">
    <property type="entry name" value="Peptidase_A8"/>
</dbReference>
<keyword evidence="5 9" id="KW-0064">Aspartyl protease</keyword>
<dbReference type="GO" id="GO:0004190">
    <property type="term" value="F:aspartic-type endopeptidase activity"/>
    <property type="evidence" value="ECO:0007669"/>
    <property type="project" value="UniProtKB-UniRule"/>
</dbReference>
<keyword evidence="7 9" id="KW-1133">Transmembrane helix</keyword>
<evidence type="ECO:0000256" key="5">
    <source>
        <dbReference type="ARBA" id="ARBA00022750"/>
    </source>
</evidence>
<dbReference type="PROSITE" id="PS00855">
    <property type="entry name" value="SPASE_II"/>
    <property type="match status" value="1"/>
</dbReference>
<dbReference type="AlphaFoldDB" id="A0A2S7RSE3"/>
<comment type="pathway">
    <text evidence="9">Protein modification; lipoprotein biosynthesis (signal peptide cleavage).</text>
</comment>
<feature type="active site" evidence="9">
    <location>
        <position position="114"/>
    </location>
</feature>
<dbReference type="GO" id="GO:0006508">
    <property type="term" value="P:proteolysis"/>
    <property type="evidence" value="ECO:0007669"/>
    <property type="project" value="UniProtKB-KW"/>
</dbReference>
<dbReference type="NCBIfam" id="TIGR00077">
    <property type="entry name" value="lspA"/>
    <property type="match status" value="1"/>
</dbReference>
<evidence type="ECO:0000256" key="8">
    <source>
        <dbReference type="ARBA" id="ARBA00023136"/>
    </source>
</evidence>
<organism evidence="12 13">
    <name type="scientific">Enterococcus mundtii</name>
    <dbReference type="NCBI Taxonomy" id="53346"/>
    <lineage>
        <taxon>Bacteria</taxon>
        <taxon>Bacillati</taxon>
        <taxon>Bacillota</taxon>
        <taxon>Bacilli</taxon>
        <taxon>Lactobacillales</taxon>
        <taxon>Enterococcaceae</taxon>
        <taxon>Enterococcus</taxon>
    </lineage>
</organism>
<dbReference type="Proteomes" id="UP000237934">
    <property type="component" value="Unassembled WGS sequence"/>
</dbReference>
<dbReference type="Pfam" id="PF01252">
    <property type="entry name" value="Peptidase_A8"/>
    <property type="match status" value="1"/>
</dbReference>
<evidence type="ECO:0000256" key="6">
    <source>
        <dbReference type="ARBA" id="ARBA00022801"/>
    </source>
</evidence>